<dbReference type="PANTHER" id="PTHR47331">
    <property type="entry name" value="PHD-TYPE DOMAIN-CONTAINING PROTEIN"/>
    <property type="match status" value="1"/>
</dbReference>
<dbReference type="SUPFAM" id="SSF56672">
    <property type="entry name" value="DNA/RNA polymerases"/>
    <property type="match status" value="1"/>
</dbReference>
<gene>
    <name evidence="3" type="primary">LOC108863719</name>
</gene>
<evidence type="ECO:0000313" key="3">
    <source>
        <dbReference type="RefSeq" id="XP_028966393.1"/>
    </source>
</evidence>
<sequence length="1258" mass="141226">DPESLLQTAYIWVENNGKRIICRAILDPGSQRSFLSNQVVKRLGAKPGGNVSLRVHGVAGGVSQELDLNTVRLTVRSRFSGRSTTIGCLAVPAVIKGILPRAEFPQLDLQWADVKQPGFPEVIEVLIGADALPSIYDGMYRRVGHLTASPTIFGWVLWGSDRANAVGSSVTTSLACVLPSDGHVDPAASPLSSKTKRDNFDFLWDTEFLGVEHSTPDEDKNSLEPMETFFKESIKTTPEGRFIVSLPFRENIHTLGDNQKLAYSRLMGLLKSLKKNPKVLKAVDDEISKLVKSGYVEPAAPRKPGEMAYYLPILAVAKKPSLAGTKIRLVKDGGARSADAASLNDVLEKGPNYLPDLLAVFLQFRRKPIAIVADIKAAFNQFLINEKHCTFLRFYWPLGVSQNDGTPVQEFWATVLDFGLVCSPWLHCAGVRHHLDLQRAKRPDLAELLDELKSTFYVNDFACGSYSIDEAKQTVETLIQVFKEGGFPLGKWKTNIPELAEFIGRATKDDNPEILCQETNSKFLGVSWNQVSDTLFIDTSEVEGFLSKGPHTKRNLLRGLSQIYDPPGLLACVSINFKTLTQVLWSKKFDWDTKLEGEVLTDYLSAVEKLSVAPLIQISRPMFGYEPSRERQGNCVSKVYLYSDNSSVLGWLRDSPERWKPFVANRIREIRSITHPSSFSYVRSEDNPADLLSRGSPLDTPELRRFWLSGPSWLSIQSSPPTHSLNASIDRETPDMLREKRAEICAAAAVTVDPVSDLFRKQLSSWGKTVRVTAYIKRWLSRVRDKRKQEDLTISSQEFAEAESSLLRHIQLSHFRAELESGGRLAAKSNALSNLAPFVDEDGFLKCRTRLEKATHIDYQVKFPILLPGNDFLVQLLVRHIHEGPCLHSGGVAAVLHHLQSRFFVTGARRIANKATHGCKVCVRFKAKAAQEPMPPLPHFRVDQCPPFFVTGVDHAGPLYIKTIDGSKVKAYILLFTCAVTRALRSELVADLSSYEFLLALRRFISRNPSVSRLVSDNARTFLRAEKELDAVFEHRKHPATQDLLSRKKLVWTHSTEKAPWTGAFWERLVQVVKRPLRKILGSRCLPFRELETVLMEIEKMVNDRPISAVVVDPSEPRALSPSDLLYGYASQPALPDMKRVADTVRSANAIVFSERWKNQQAALRGFWKQFHNDYLQYLRSAHYRKNEDSRPIQPGDVCLLHSADASRAFLAALRSPRRFFGGQGTDGRRRSCLVKTASGQVFRRPIQSLYPLEVRQF</sequence>
<name>A0AAJ7WHP7_9ACAR</name>
<feature type="domain" description="Integrase catalytic" evidence="1">
    <location>
        <begin position="931"/>
        <end position="1130"/>
    </location>
</feature>
<protein>
    <submittedName>
        <fullName evidence="3">LOW QUALITY PROTEIN: uncharacterized protein LOC108863719</fullName>
    </submittedName>
</protein>
<dbReference type="InterPro" id="IPR043502">
    <property type="entry name" value="DNA/RNA_pol_sf"/>
</dbReference>
<dbReference type="InterPro" id="IPR001584">
    <property type="entry name" value="Integrase_cat-core"/>
</dbReference>
<keyword evidence="2" id="KW-1185">Reference proteome</keyword>
<dbReference type="Gene3D" id="3.10.10.10">
    <property type="entry name" value="HIV Type 1 Reverse Transcriptase, subunit A, domain 1"/>
    <property type="match status" value="1"/>
</dbReference>
<evidence type="ECO:0000259" key="1">
    <source>
        <dbReference type="PROSITE" id="PS50994"/>
    </source>
</evidence>
<dbReference type="InterPro" id="IPR040676">
    <property type="entry name" value="DUF5641"/>
</dbReference>
<dbReference type="InterPro" id="IPR008042">
    <property type="entry name" value="Retrotrans_Pao"/>
</dbReference>
<dbReference type="GO" id="GO:0042575">
    <property type="term" value="C:DNA polymerase complex"/>
    <property type="evidence" value="ECO:0007669"/>
    <property type="project" value="UniProtKB-ARBA"/>
</dbReference>
<dbReference type="GO" id="GO:0003676">
    <property type="term" value="F:nucleic acid binding"/>
    <property type="evidence" value="ECO:0007669"/>
    <property type="project" value="InterPro"/>
</dbReference>
<proteinExistence type="predicted"/>
<dbReference type="AlphaFoldDB" id="A0AAJ7WHP7"/>
<evidence type="ECO:0000313" key="2">
    <source>
        <dbReference type="Proteomes" id="UP000694867"/>
    </source>
</evidence>
<dbReference type="KEGG" id="goe:108863719"/>
<dbReference type="GO" id="GO:0071897">
    <property type="term" value="P:DNA biosynthetic process"/>
    <property type="evidence" value="ECO:0007669"/>
    <property type="project" value="UniProtKB-ARBA"/>
</dbReference>
<dbReference type="SUPFAM" id="SSF53098">
    <property type="entry name" value="Ribonuclease H-like"/>
    <property type="match status" value="1"/>
</dbReference>
<dbReference type="InterPro" id="IPR012337">
    <property type="entry name" value="RNaseH-like_sf"/>
</dbReference>
<dbReference type="Pfam" id="PF05380">
    <property type="entry name" value="Peptidase_A17"/>
    <property type="match status" value="1"/>
</dbReference>
<dbReference type="InterPro" id="IPR036397">
    <property type="entry name" value="RNaseH_sf"/>
</dbReference>
<accession>A0AAJ7WHP7</accession>
<dbReference type="InterPro" id="IPR043128">
    <property type="entry name" value="Rev_trsase/Diguanyl_cyclase"/>
</dbReference>
<dbReference type="RefSeq" id="XP_028966393.1">
    <property type="nucleotide sequence ID" value="XM_029110560.1"/>
</dbReference>
<dbReference type="GO" id="GO:0015074">
    <property type="term" value="P:DNA integration"/>
    <property type="evidence" value="ECO:0007669"/>
    <property type="project" value="InterPro"/>
</dbReference>
<dbReference type="PROSITE" id="PS50994">
    <property type="entry name" value="INTEGRASE"/>
    <property type="match status" value="1"/>
</dbReference>
<organism evidence="2 3">
    <name type="scientific">Galendromus occidentalis</name>
    <name type="common">western predatory mite</name>
    <dbReference type="NCBI Taxonomy" id="34638"/>
    <lineage>
        <taxon>Eukaryota</taxon>
        <taxon>Metazoa</taxon>
        <taxon>Ecdysozoa</taxon>
        <taxon>Arthropoda</taxon>
        <taxon>Chelicerata</taxon>
        <taxon>Arachnida</taxon>
        <taxon>Acari</taxon>
        <taxon>Parasitiformes</taxon>
        <taxon>Mesostigmata</taxon>
        <taxon>Gamasina</taxon>
        <taxon>Phytoseioidea</taxon>
        <taxon>Phytoseiidae</taxon>
        <taxon>Typhlodrominae</taxon>
        <taxon>Galendromus</taxon>
    </lineage>
</organism>
<dbReference type="Gene3D" id="3.30.420.10">
    <property type="entry name" value="Ribonuclease H-like superfamily/Ribonuclease H"/>
    <property type="match status" value="1"/>
</dbReference>
<dbReference type="Pfam" id="PF18701">
    <property type="entry name" value="DUF5641"/>
    <property type="match status" value="1"/>
</dbReference>
<dbReference type="Proteomes" id="UP000694867">
    <property type="component" value="Unplaced"/>
</dbReference>
<dbReference type="Gene3D" id="3.30.70.270">
    <property type="match status" value="1"/>
</dbReference>
<feature type="non-terminal residue" evidence="3">
    <location>
        <position position="1"/>
    </location>
</feature>
<dbReference type="GeneID" id="108863719"/>
<reference evidence="3" key="1">
    <citation type="submission" date="2025-08" db="UniProtKB">
        <authorList>
            <consortium name="RefSeq"/>
        </authorList>
    </citation>
    <scope>IDENTIFICATION</scope>
</reference>